<evidence type="ECO:0000256" key="2">
    <source>
        <dbReference type="SAM" id="Phobius"/>
    </source>
</evidence>
<keyword evidence="2" id="KW-0812">Transmembrane</keyword>
<comment type="similarity">
    <text evidence="1">Belongs to the EamA transporter family.</text>
</comment>
<evidence type="ECO:0000259" key="3">
    <source>
        <dbReference type="Pfam" id="PF00892"/>
    </source>
</evidence>
<feature type="transmembrane region" description="Helical" evidence="2">
    <location>
        <begin position="180"/>
        <end position="200"/>
    </location>
</feature>
<dbReference type="Pfam" id="PF00892">
    <property type="entry name" value="EamA"/>
    <property type="match status" value="2"/>
</dbReference>
<comment type="caution">
    <text evidence="4">The sequence shown here is derived from an EMBL/GenBank/DDBJ whole genome shotgun (WGS) entry which is preliminary data.</text>
</comment>
<dbReference type="Proteomes" id="UP001198182">
    <property type="component" value="Unassembled WGS sequence"/>
</dbReference>
<dbReference type="SUPFAM" id="SSF103481">
    <property type="entry name" value="Multidrug resistance efflux transporter EmrE"/>
    <property type="match status" value="2"/>
</dbReference>
<feature type="domain" description="EamA" evidence="3">
    <location>
        <begin position="150"/>
        <end position="284"/>
    </location>
</feature>
<protein>
    <submittedName>
        <fullName evidence="4">DMT family transporter</fullName>
    </submittedName>
</protein>
<feature type="domain" description="EamA" evidence="3">
    <location>
        <begin position="10"/>
        <end position="137"/>
    </location>
</feature>
<gene>
    <name evidence="4" type="ORF">LKD81_09750</name>
</gene>
<feature type="transmembrane region" description="Helical" evidence="2">
    <location>
        <begin position="38"/>
        <end position="56"/>
    </location>
</feature>
<feature type="transmembrane region" description="Helical" evidence="2">
    <location>
        <begin position="68"/>
        <end position="88"/>
    </location>
</feature>
<organism evidence="4 5">
    <name type="scientific">Hominifimenecus microfluidus</name>
    <dbReference type="NCBI Taxonomy" id="2885348"/>
    <lineage>
        <taxon>Bacteria</taxon>
        <taxon>Bacillati</taxon>
        <taxon>Bacillota</taxon>
        <taxon>Clostridia</taxon>
        <taxon>Lachnospirales</taxon>
        <taxon>Lachnospiraceae</taxon>
        <taxon>Hominifimenecus</taxon>
    </lineage>
</organism>
<dbReference type="EMBL" id="JAJEQR010000025">
    <property type="protein sequence ID" value="MCC2231275.1"/>
    <property type="molecule type" value="Genomic_DNA"/>
</dbReference>
<evidence type="ECO:0000256" key="1">
    <source>
        <dbReference type="ARBA" id="ARBA00007362"/>
    </source>
</evidence>
<proteinExistence type="inferred from homology"/>
<feature type="transmembrane region" description="Helical" evidence="2">
    <location>
        <begin position="267"/>
        <end position="286"/>
    </location>
</feature>
<keyword evidence="2" id="KW-0472">Membrane</keyword>
<feature type="transmembrane region" description="Helical" evidence="2">
    <location>
        <begin position="212"/>
        <end position="233"/>
    </location>
</feature>
<keyword evidence="2" id="KW-1133">Transmembrane helix</keyword>
<feature type="transmembrane region" description="Helical" evidence="2">
    <location>
        <begin position="7"/>
        <end position="26"/>
    </location>
</feature>
<evidence type="ECO:0000313" key="4">
    <source>
        <dbReference type="EMBL" id="MCC2231275.1"/>
    </source>
</evidence>
<reference evidence="4" key="1">
    <citation type="submission" date="2021-10" db="EMBL/GenBank/DDBJ databases">
        <title>Anaerobic single-cell dispensing facilitates the cultivation of human gut bacteria.</title>
        <authorList>
            <person name="Afrizal A."/>
        </authorList>
    </citation>
    <scope>NUCLEOTIDE SEQUENCE</scope>
    <source>
        <strain evidence="4">CLA-AA-H215</strain>
    </source>
</reference>
<accession>A0AAE3EC61</accession>
<feature type="transmembrane region" description="Helical" evidence="2">
    <location>
        <begin position="240"/>
        <end position="261"/>
    </location>
</feature>
<keyword evidence="5" id="KW-1185">Reference proteome</keyword>
<sequence length="292" mass="31213">MKINPKIVKLIVLLGVGFTSLSAIFGRLITAPSLISSMYRMAFSALILAVPALVKCRGEIQAAGRKNVLLCLLSGIFLGFHFALYLGSLKYTSIASSTVLIDMEVVFVALVLLFFHERIPKRGVIGMLLALAGSVVIAAGDRGGGSHILFGDLLAITGAMATSVYTLIGRSERKHMSTTAYTFLVYTSAAVTLLLSALLSGAPLTGYPPTDYLWIFSMTVCCTMLGHSVYSWALKYISAAFISTAKLGEPIFATLLGVLIISEIPKLNQIIGGIIVIFGILIYLFAKESTDS</sequence>
<dbReference type="InterPro" id="IPR000620">
    <property type="entry name" value="EamA_dom"/>
</dbReference>
<dbReference type="RefSeq" id="WP_308453793.1">
    <property type="nucleotide sequence ID" value="NZ_JAJEQR010000025.1"/>
</dbReference>
<dbReference type="InterPro" id="IPR037185">
    <property type="entry name" value="EmrE-like"/>
</dbReference>
<dbReference type="PANTHER" id="PTHR22911">
    <property type="entry name" value="ACYL-MALONYL CONDENSING ENZYME-RELATED"/>
    <property type="match status" value="1"/>
</dbReference>
<dbReference type="AlphaFoldDB" id="A0AAE3EC61"/>
<dbReference type="GO" id="GO:0016020">
    <property type="term" value="C:membrane"/>
    <property type="evidence" value="ECO:0007669"/>
    <property type="project" value="InterPro"/>
</dbReference>
<name>A0AAE3EC61_9FIRM</name>
<evidence type="ECO:0000313" key="5">
    <source>
        <dbReference type="Proteomes" id="UP001198182"/>
    </source>
</evidence>
<feature type="transmembrane region" description="Helical" evidence="2">
    <location>
        <begin position="122"/>
        <end position="140"/>
    </location>
</feature>
<dbReference type="PANTHER" id="PTHR22911:SF76">
    <property type="entry name" value="EAMA DOMAIN-CONTAINING PROTEIN"/>
    <property type="match status" value="1"/>
</dbReference>
<feature type="transmembrane region" description="Helical" evidence="2">
    <location>
        <begin position="146"/>
        <end position="168"/>
    </location>
</feature>
<feature type="transmembrane region" description="Helical" evidence="2">
    <location>
        <begin position="94"/>
        <end position="115"/>
    </location>
</feature>